<feature type="region of interest" description="Disordered" evidence="1">
    <location>
        <begin position="48"/>
        <end position="107"/>
    </location>
</feature>
<dbReference type="InterPro" id="IPR009599">
    <property type="entry name" value="DUF1207"/>
</dbReference>
<evidence type="ECO:0008006" key="4">
    <source>
        <dbReference type="Google" id="ProtNLM"/>
    </source>
</evidence>
<evidence type="ECO:0000256" key="1">
    <source>
        <dbReference type="SAM" id="MobiDB-lite"/>
    </source>
</evidence>
<organism evidence="2 3">
    <name type="scientific">Rubinisphaera italica</name>
    <dbReference type="NCBI Taxonomy" id="2527969"/>
    <lineage>
        <taxon>Bacteria</taxon>
        <taxon>Pseudomonadati</taxon>
        <taxon>Planctomycetota</taxon>
        <taxon>Planctomycetia</taxon>
        <taxon>Planctomycetales</taxon>
        <taxon>Planctomycetaceae</taxon>
        <taxon>Rubinisphaera</taxon>
    </lineage>
</organism>
<dbReference type="Proteomes" id="UP000316095">
    <property type="component" value="Unassembled WGS sequence"/>
</dbReference>
<dbReference type="Pfam" id="PF06727">
    <property type="entry name" value="DUF1207"/>
    <property type="match status" value="1"/>
</dbReference>
<dbReference type="EMBL" id="SJPG01000001">
    <property type="protein sequence ID" value="TWT63203.1"/>
    <property type="molecule type" value="Genomic_DNA"/>
</dbReference>
<evidence type="ECO:0000313" key="2">
    <source>
        <dbReference type="EMBL" id="TWT63203.1"/>
    </source>
</evidence>
<comment type="caution">
    <text evidence="2">The sequence shown here is derived from an EMBL/GenBank/DDBJ whole genome shotgun (WGS) entry which is preliminary data.</text>
</comment>
<dbReference type="OrthoDB" id="238106at2"/>
<reference evidence="2 3" key="1">
    <citation type="submission" date="2019-02" db="EMBL/GenBank/DDBJ databases">
        <title>Deep-cultivation of Planctomycetes and their phenomic and genomic characterization uncovers novel biology.</title>
        <authorList>
            <person name="Wiegand S."/>
            <person name="Jogler M."/>
            <person name="Boedeker C."/>
            <person name="Pinto D."/>
            <person name="Vollmers J."/>
            <person name="Rivas-Marin E."/>
            <person name="Kohn T."/>
            <person name="Peeters S.H."/>
            <person name="Heuer A."/>
            <person name="Rast P."/>
            <person name="Oberbeckmann S."/>
            <person name="Bunk B."/>
            <person name="Jeske O."/>
            <person name="Meyerdierks A."/>
            <person name="Storesund J.E."/>
            <person name="Kallscheuer N."/>
            <person name="Luecker S."/>
            <person name="Lage O.M."/>
            <person name="Pohl T."/>
            <person name="Merkel B.J."/>
            <person name="Hornburger P."/>
            <person name="Mueller R.-W."/>
            <person name="Bruemmer F."/>
            <person name="Labrenz M."/>
            <person name="Spormann A.M."/>
            <person name="Op Den Camp H."/>
            <person name="Overmann J."/>
            <person name="Amann R."/>
            <person name="Jetten M.S.M."/>
            <person name="Mascher T."/>
            <person name="Medema M.H."/>
            <person name="Devos D.P."/>
            <person name="Kaster A.-K."/>
            <person name="Ovreas L."/>
            <person name="Rohde M."/>
            <person name="Galperin M.Y."/>
            <person name="Jogler C."/>
        </authorList>
    </citation>
    <scope>NUCLEOTIDE SEQUENCE [LARGE SCALE GENOMIC DNA]</scope>
    <source>
        <strain evidence="2 3">Pan54</strain>
    </source>
</reference>
<proteinExistence type="predicted"/>
<protein>
    <recommendedName>
        <fullName evidence="4">DUF1207 domain-containing protein</fullName>
    </recommendedName>
</protein>
<dbReference type="AlphaFoldDB" id="A0A5C5XLC0"/>
<sequence length="413" mass="46544">MFYRECGWDTLVFLCTTMICLCANPELTLGQLHKPEVTKFPYEIMPPPAPGVQWDRNSDSEMLPGFPKPDDRPSPLELSDPSIPEALSGQPYSSSVPQPPVALPLPGGHTFESGNGPYFSENYGTTGQEQWLNSPSAMGNSQSYPTDDYCLDGYCDDGKPWQWTLLPAEVLYKSYLGGPREPRFASNIAYLKGTGWIWELESGGRAGLLRYGTTRHRFNEGWQLDIWGAAFPRLNFVESLDVDAVDFKVGVPITWTKGRFQAKMEWYHISSHLGDEFLLKNPGFNRLDYLRDSIVLGGGFFPTPDVRIYADADYAYNTNGGAEPWHFQFGVDYSPICVSEHGIPQPFMAVNGLIRQEVNYSGGVNFVAGWQWRGHEKDSLFRAGIQYYAGQSLQLSFLNEYEELLGFGLWYDF</sequence>
<accession>A0A5C5XLC0</accession>
<name>A0A5C5XLC0_9PLAN</name>
<gene>
    <name evidence="2" type="ORF">Pan54_39560</name>
</gene>
<evidence type="ECO:0000313" key="3">
    <source>
        <dbReference type="Proteomes" id="UP000316095"/>
    </source>
</evidence>
<keyword evidence="3" id="KW-1185">Reference proteome</keyword>